<evidence type="ECO:0000256" key="3">
    <source>
        <dbReference type="ARBA" id="ARBA00023163"/>
    </source>
</evidence>
<dbReference type="RefSeq" id="WP_340358125.1">
    <property type="nucleotide sequence ID" value="NZ_JBBKZU010000007.1"/>
</dbReference>
<evidence type="ECO:0000256" key="1">
    <source>
        <dbReference type="ARBA" id="ARBA00023015"/>
    </source>
</evidence>
<keyword evidence="3" id="KW-0804">Transcription</keyword>
<dbReference type="Proteomes" id="UP001365846">
    <property type="component" value="Unassembled WGS sequence"/>
</dbReference>
<reference evidence="6 7" key="1">
    <citation type="submission" date="2024-03" db="EMBL/GenBank/DDBJ databases">
        <title>Novel species of the genus Variovorax.</title>
        <authorList>
            <person name="Liu Q."/>
            <person name="Xin Y.-H."/>
        </authorList>
    </citation>
    <scope>NUCLEOTIDE SEQUENCE [LARGE SCALE GENOMIC DNA]</scope>
    <source>
        <strain evidence="6 7">KACC 18899</strain>
    </source>
</reference>
<dbReference type="Pfam" id="PF00440">
    <property type="entry name" value="TetR_N"/>
    <property type="match status" value="1"/>
</dbReference>
<proteinExistence type="predicted"/>
<evidence type="ECO:0000256" key="4">
    <source>
        <dbReference type="PROSITE-ProRule" id="PRU00335"/>
    </source>
</evidence>
<name>A0ABU8VIQ5_9BURK</name>
<evidence type="ECO:0000313" key="6">
    <source>
        <dbReference type="EMBL" id="MEJ8812885.1"/>
    </source>
</evidence>
<dbReference type="InterPro" id="IPR001647">
    <property type="entry name" value="HTH_TetR"/>
</dbReference>
<keyword evidence="1" id="KW-0805">Transcription regulation</keyword>
<dbReference type="PANTHER" id="PTHR30055:SF234">
    <property type="entry name" value="HTH-TYPE TRANSCRIPTIONAL REGULATOR BETI"/>
    <property type="match status" value="1"/>
</dbReference>
<dbReference type="EMBL" id="JBBKZU010000007">
    <property type="protein sequence ID" value="MEJ8812885.1"/>
    <property type="molecule type" value="Genomic_DNA"/>
</dbReference>
<dbReference type="InterPro" id="IPR049513">
    <property type="entry name" value="TetR_C_40"/>
</dbReference>
<keyword evidence="2 4" id="KW-0238">DNA-binding</keyword>
<evidence type="ECO:0000313" key="7">
    <source>
        <dbReference type="Proteomes" id="UP001365846"/>
    </source>
</evidence>
<dbReference type="Pfam" id="PF21306">
    <property type="entry name" value="TetR_C_40"/>
    <property type="match status" value="1"/>
</dbReference>
<evidence type="ECO:0000256" key="2">
    <source>
        <dbReference type="ARBA" id="ARBA00023125"/>
    </source>
</evidence>
<accession>A0ABU8VIQ5</accession>
<dbReference type="InterPro" id="IPR050109">
    <property type="entry name" value="HTH-type_TetR-like_transc_reg"/>
</dbReference>
<sequence length="206" mass="22516">MPLPDEPRNAAQKRIRAAATKLFADLGATRVSVSELAAAAGVARGTIYNNVGDTEGLFEKVAAQLVGEMAERVERSLGSEKDPAQRMAHGIRLYIRRAHDEPDWGRFMNRFGFSNASMQALWATDPVRNLRDGIESGRYKIRTEQLPSVLGMLTGAVLAAMYPVLEGHRTWRDAGSETAELMLIALGVGRREANRLAAAELPTLVD</sequence>
<protein>
    <submittedName>
        <fullName evidence="6">TetR/AcrR family transcriptional regulator</fullName>
    </submittedName>
</protein>
<feature type="domain" description="HTH tetR-type" evidence="5">
    <location>
        <begin position="9"/>
        <end position="69"/>
    </location>
</feature>
<dbReference type="SUPFAM" id="SSF46689">
    <property type="entry name" value="Homeodomain-like"/>
    <property type="match status" value="1"/>
</dbReference>
<dbReference type="PANTHER" id="PTHR30055">
    <property type="entry name" value="HTH-TYPE TRANSCRIPTIONAL REGULATOR RUTR"/>
    <property type="match status" value="1"/>
</dbReference>
<organism evidence="6 7">
    <name type="scientific">Variovorax ureilyticus</name>
    <dbReference type="NCBI Taxonomy" id="1836198"/>
    <lineage>
        <taxon>Bacteria</taxon>
        <taxon>Pseudomonadati</taxon>
        <taxon>Pseudomonadota</taxon>
        <taxon>Betaproteobacteria</taxon>
        <taxon>Burkholderiales</taxon>
        <taxon>Comamonadaceae</taxon>
        <taxon>Variovorax</taxon>
    </lineage>
</organism>
<feature type="DNA-binding region" description="H-T-H motif" evidence="4">
    <location>
        <begin position="32"/>
        <end position="51"/>
    </location>
</feature>
<dbReference type="PROSITE" id="PS50977">
    <property type="entry name" value="HTH_TETR_2"/>
    <property type="match status" value="1"/>
</dbReference>
<comment type="caution">
    <text evidence="6">The sequence shown here is derived from an EMBL/GenBank/DDBJ whole genome shotgun (WGS) entry which is preliminary data.</text>
</comment>
<gene>
    <name evidence="6" type="ORF">WKW77_17505</name>
</gene>
<evidence type="ECO:0000259" key="5">
    <source>
        <dbReference type="PROSITE" id="PS50977"/>
    </source>
</evidence>
<keyword evidence="7" id="KW-1185">Reference proteome</keyword>
<dbReference type="InterPro" id="IPR009057">
    <property type="entry name" value="Homeodomain-like_sf"/>
</dbReference>
<dbReference type="Gene3D" id="1.10.357.10">
    <property type="entry name" value="Tetracycline Repressor, domain 2"/>
    <property type="match status" value="1"/>
</dbReference>